<dbReference type="InterPro" id="IPR057670">
    <property type="entry name" value="SH3_retrovirus"/>
</dbReference>
<evidence type="ECO:0000259" key="2">
    <source>
        <dbReference type="Pfam" id="PF07727"/>
    </source>
</evidence>
<feature type="domain" description="Reverse transcriptase Ty1/copia-type" evidence="2">
    <location>
        <begin position="226"/>
        <end position="468"/>
    </location>
</feature>
<reference evidence="4 5" key="2">
    <citation type="journal article" date="2017" name="Front. Plant Sci.">
        <title>Gene Classification and Mining of Molecular Markers Useful in Red Clover (Trifolium pratense) Breeding.</title>
        <authorList>
            <person name="Istvanek J."/>
            <person name="Dluhosova J."/>
            <person name="Dluhos P."/>
            <person name="Patkova L."/>
            <person name="Nedelnik J."/>
            <person name="Repkova J."/>
        </authorList>
    </citation>
    <scope>NUCLEOTIDE SEQUENCE [LARGE SCALE GENOMIC DNA]</scope>
    <source>
        <strain evidence="5">cv. Tatra</strain>
        <tissue evidence="4">Young leaves</tissue>
    </source>
</reference>
<name>A0A2K3N6V0_TRIPR</name>
<feature type="compositionally biased region" description="Low complexity" evidence="1">
    <location>
        <begin position="136"/>
        <end position="147"/>
    </location>
</feature>
<organism evidence="4 5">
    <name type="scientific">Trifolium pratense</name>
    <name type="common">Red clover</name>
    <dbReference type="NCBI Taxonomy" id="57577"/>
    <lineage>
        <taxon>Eukaryota</taxon>
        <taxon>Viridiplantae</taxon>
        <taxon>Streptophyta</taxon>
        <taxon>Embryophyta</taxon>
        <taxon>Tracheophyta</taxon>
        <taxon>Spermatophyta</taxon>
        <taxon>Magnoliopsida</taxon>
        <taxon>eudicotyledons</taxon>
        <taxon>Gunneridae</taxon>
        <taxon>Pentapetalae</taxon>
        <taxon>rosids</taxon>
        <taxon>fabids</taxon>
        <taxon>Fabales</taxon>
        <taxon>Fabaceae</taxon>
        <taxon>Papilionoideae</taxon>
        <taxon>50 kb inversion clade</taxon>
        <taxon>NPAAA clade</taxon>
        <taxon>Hologalegina</taxon>
        <taxon>IRL clade</taxon>
        <taxon>Trifolieae</taxon>
        <taxon>Trifolium</taxon>
    </lineage>
</organism>
<accession>A0A2K3N6V0</accession>
<feature type="region of interest" description="Disordered" evidence="1">
    <location>
        <begin position="119"/>
        <end position="169"/>
    </location>
</feature>
<evidence type="ECO:0000313" key="4">
    <source>
        <dbReference type="EMBL" id="PNX98781.1"/>
    </source>
</evidence>
<dbReference type="CDD" id="cd09272">
    <property type="entry name" value="RNase_HI_RT_Ty1"/>
    <property type="match status" value="1"/>
</dbReference>
<dbReference type="AlphaFoldDB" id="A0A2K3N6V0"/>
<dbReference type="Proteomes" id="UP000236291">
    <property type="component" value="Unassembled WGS sequence"/>
</dbReference>
<dbReference type="PANTHER" id="PTHR11439">
    <property type="entry name" value="GAG-POL-RELATED RETROTRANSPOSON"/>
    <property type="match status" value="1"/>
</dbReference>
<dbReference type="Pfam" id="PF25597">
    <property type="entry name" value="SH3_retrovirus"/>
    <property type="match status" value="1"/>
</dbReference>
<dbReference type="SUPFAM" id="SSF56672">
    <property type="entry name" value="DNA/RNA polymerases"/>
    <property type="match status" value="1"/>
</dbReference>
<dbReference type="InterPro" id="IPR013103">
    <property type="entry name" value="RVT_2"/>
</dbReference>
<gene>
    <name evidence="4" type="ORF">L195_g022038</name>
</gene>
<dbReference type="PANTHER" id="PTHR11439:SF517">
    <property type="entry name" value="CYSTEINE-RICH RLK (RECEPTOR-LIKE PROTEIN KINASE) 8"/>
    <property type="match status" value="1"/>
</dbReference>
<comment type="caution">
    <text evidence="4">The sequence shown here is derived from an EMBL/GenBank/DDBJ whole genome shotgun (WGS) entry which is preliminary data.</text>
</comment>
<sequence length="717" mass="81050">MHSPYTILHHKDHNPLHLHSFGCLCFPWLRPYSVNKLQPKSIPCIFVGYSPSQYAYHCLDPITNKIYTSRHVVFHDNHYPYSSIINKESATKKHHLQTSHTPHIVLPLQTIHAAAPLSTTPTTIPCAHPQDEAPLGSTSSSGNDTTSQPSSSLHDTTNLPKQVAANNGSHTIVTRSKNNIFKPKRVFHASNHPLPENLEPSNVRQAMQHPHWRHAISEEFNALIRNGTWSLVPPPQDKNIVDCKWLFRIKRNPDGTIARYKARLVAKGFTQCPGVDFKETFAPVVRPQTIKLILSIALGKQWPMHQLDVNNAFLQGHLKEDVYMAQPPGLKDSQHPTYVCKLHKAIYGLRQAPRAWHDALKEFINLYGFVTSKSDPSLFIYTSGAKLAYFLVYVDDLLLTGNDSQMLHNFIETLSNKFSLKNMGSPHYFLGIELIPTPTGMFLSQHKFIREILEKFEMDGSKPAPTPLATTATLTLHDGTAATDSTYYRKIIGALQYLNLTRPDLSFAINKLSQFMHKPTTLHLQHLKRLLRYLKSTINLGIFLKKPHTFSLCAFSDADWGGNTDDRTSTSAYIIFFGGNPISWLSRKQRTVARSSTEAEYRAVATTTAELMWLQNLLLELHMCVNQPPKLLCDNVGATYLCSNPVYHSKMKHISMDYHFVREQVRDGKLQVSHVSTKDQLADLLTKPLATSRFADLRTKMQVTDGNLILRGRIGHT</sequence>
<dbReference type="EMBL" id="ASHM01017034">
    <property type="protein sequence ID" value="PNX98781.1"/>
    <property type="molecule type" value="Genomic_DNA"/>
</dbReference>
<reference evidence="4 5" key="1">
    <citation type="journal article" date="2014" name="Am. J. Bot.">
        <title>Genome assembly and annotation for red clover (Trifolium pratense; Fabaceae).</title>
        <authorList>
            <person name="Istvanek J."/>
            <person name="Jaros M."/>
            <person name="Krenek A."/>
            <person name="Repkova J."/>
        </authorList>
    </citation>
    <scope>NUCLEOTIDE SEQUENCE [LARGE SCALE GENOMIC DNA]</scope>
    <source>
        <strain evidence="5">cv. Tatra</strain>
        <tissue evidence="4">Young leaves</tissue>
    </source>
</reference>
<feature type="compositionally biased region" description="Polar residues" evidence="1">
    <location>
        <begin position="148"/>
        <end position="169"/>
    </location>
</feature>
<feature type="domain" description="Retroviral polymerase SH3-like" evidence="3">
    <location>
        <begin position="23"/>
        <end position="84"/>
    </location>
</feature>
<evidence type="ECO:0000256" key="1">
    <source>
        <dbReference type="SAM" id="MobiDB-lite"/>
    </source>
</evidence>
<protein>
    <submittedName>
        <fullName evidence="4">Uncharacterized protein</fullName>
    </submittedName>
</protein>
<dbReference type="InterPro" id="IPR043502">
    <property type="entry name" value="DNA/RNA_pol_sf"/>
</dbReference>
<dbReference type="Pfam" id="PF07727">
    <property type="entry name" value="RVT_2"/>
    <property type="match status" value="1"/>
</dbReference>
<evidence type="ECO:0000313" key="5">
    <source>
        <dbReference type="Proteomes" id="UP000236291"/>
    </source>
</evidence>
<proteinExistence type="predicted"/>
<evidence type="ECO:0000259" key="3">
    <source>
        <dbReference type="Pfam" id="PF25597"/>
    </source>
</evidence>